<dbReference type="Proteomes" id="UP001305521">
    <property type="component" value="Chromosome"/>
</dbReference>
<reference evidence="10 11" key="1">
    <citation type="submission" date="2023-11" db="EMBL/GenBank/DDBJ databases">
        <title>Arctic aerobic anoxygenic photoheterotroph Sediminicoccus rosea KRV36 adapts its photosynthesis to long days of polar summer.</title>
        <authorList>
            <person name="Tomasch J."/>
            <person name="Kopejtka K."/>
            <person name="Bily T."/>
            <person name="Gardiner A.T."/>
            <person name="Gardian Z."/>
            <person name="Shivaramu S."/>
            <person name="Koblizek M."/>
            <person name="Engelhardt F."/>
            <person name="Kaftan D."/>
        </authorList>
    </citation>
    <scope>NUCLEOTIDE SEQUENCE [LARGE SCALE GENOMIC DNA]</scope>
    <source>
        <strain evidence="10 11">R-30</strain>
    </source>
</reference>
<dbReference type="EMBL" id="CP137852">
    <property type="protein sequence ID" value="WPB87656.1"/>
    <property type="molecule type" value="Genomic_DNA"/>
</dbReference>
<feature type="transmembrane region" description="Helical" evidence="9">
    <location>
        <begin position="61"/>
        <end position="80"/>
    </location>
</feature>
<comment type="similarity">
    <text evidence="8">Belongs to the TsuA/YedE (TC 9.B.102) family.</text>
</comment>
<dbReference type="Pfam" id="PF04143">
    <property type="entry name" value="Sulf_transp"/>
    <property type="match status" value="1"/>
</dbReference>
<evidence type="ECO:0000313" key="11">
    <source>
        <dbReference type="Proteomes" id="UP001305521"/>
    </source>
</evidence>
<evidence type="ECO:0000256" key="3">
    <source>
        <dbReference type="ARBA" id="ARBA00022475"/>
    </source>
</evidence>
<feature type="transmembrane region" description="Helical" evidence="9">
    <location>
        <begin position="284"/>
        <end position="303"/>
    </location>
</feature>
<feature type="transmembrane region" description="Helical" evidence="9">
    <location>
        <begin position="315"/>
        <end position="334"/>
    </location>
</feature>
<evidence type="ECO:0000256" key="5">
    <source>
        <dbReference type="ARBA" id="ARBA00022692"/>
    </source>
</evidence>
<evidence type="ECO:0000256" key="2">
    <source>
        <dbReference type="ARBA" id="ARBA00022448"/>
    </source>
</evidence>
<proteinExistence type="inferred from homology"/>
<keyword evidence="6 9" id="KW-1133">Transmembrane helix</keyword>
<feature type="transmembrane region" description="Helical" evidence="9">
    <location>
        <begin position="213"/>
        <end position="234"/>
    </location>
</feature>
<evidence type="ECO:0000313" key="10">
    <source>
        <dbReference type="EMBL" id="WPB87656.1"/>
    </source>
</evidence>
<keyword evidence="4" id="KW-0997">Cell inner membrane</keyword>
<accession>A0ABZ0PQ88</accession>
<keyword evidence="3" id="KW-1003">Cell membrane</keyword>
<feature type="transmembrane region" description="Helical" evidence="9">
    <location>
        <begin position="92"/>
        <end position="110"/>
    </location>
</feature>
<gene>
    <name evidence="10" type="ORF">R9Z33_03380</name>
</gene>
<feature type="transmembrane region" description="Helical" evidence="9">
    <location>
        <begin position="340"/>
        <end position="365"/>
    </location>
</feature>
<dbReference type="RefSeq" id="WP_318651606.1">
    <property type="nucleotide sequence ID" value="NZ_CP137852.1"/>
</dbReference>
<evidence type="ECO:0000256" key="4">
    <source>
        <dbReference type="ARBA" id="ARBA00022519"/>
    </source>
</evidence>
<evidence type="ECO:0000256" key="8">
    <source>
        <dbReference type="ARBA" id="ARBA00035655"/>
    </source>
</evidence>
<dbReference type="InterPro" id="IPR007272">
    <property type="entry name" value="Sulf_transp_TsuA/YedE"/>
</dbReference>
<evidence type="ECO:0000256" key="9">
    <source>
        <dbReference type="SAM" id="Phobius"/>
    </source>
</evidence>
<feature type="transmembrane region" description="Helical" evidence="9">
    <location>
        <begin position="29"/>
        <end position="49"/>
    </location>
</feature>
<organism evidence="10 11">
    <name type="scientific">Sediminicoccus rosea</name>
    <dbReference type="NCBI Taxonomy" id="1225128"/>
    <lineage>
        <taxon>Bacteria</taxon>
        <taxon>Pseudomonadati</taxon>
        <taxon>Pseudomonadota</taxon>
        <taxon>Alphaproteobacteria</taxon>
        <taxon>Acetobacterales</taxon>
        <taxon>Roseomonadaceae</taxon>
        <taxon>Sediminicoccus</taxon>
    </lineage>
</organism>
<keyword evidence="7 9" id="KW-0472">Membrane</keyword>
<protein>
    <submittedName>
        <fullName evidence="10">YeeE/YedE family protein</fullName>
    </submittedName>
</protein>
<name>A0ABZ0PQ88_9PROT</name>
<evidence type="ECO:0000256" key="6">
    <source>
        <dbReference type="ARBA" id="ARBA00022989"/>
    </source>
</evidence>
<comment type="subcellular location">
    <subcellularLocation>
        <location evidence="1">Cell inner membrane</location>
        <topology evidence="1">Multi-pass membrane protein</topology>
    </subcellularLocation>
</comment>
<keyword evidence="2" id="KW-0813">Transport</keyword>
<dbReference type="PANTHER" id="PTHR30574:SF1">
    <property type="entry name" value="SULPHUR TRANSPORT DOMAIN-CONTAINING PROTEIN"/>
    <property type="match status" value="1"/>
</dbReference>
<evidence type="ECO:0000256" key="7">
    <source>
        <dbReference type="ARBA" id="ARBA00023136"/>
    </source>
</evidence>
<evidence type="ECO:0000256" key="1">
    <source>
        <dbReference type="ARBA" id="ARBA00004429"/>
    </source>
</evidence>
<feature type="transmembrane region" description="Helical" evidence="9">
    <location>
        <begin position="131"/>
        <end position="149"/>
    </location>
</feature>
<sequence>MRLAGLLLAGGGAAWLAQAQGAQMAVLWLLGAGLGLVLFQSSFSFAGGFRRLLAERRSAGFRAMLLLLALACLLSLPAIAAGSVLGQPVRGFVFPIGWGLLLGAFLFGIGMQLGGGCASGTLYTAAGGQGARMWITLAAFIAGATFAAYDSERWSGWAALPPVSLTAHLGLGGALVASLFALALAWAIATGLERRRHGAVEPLAWRGALFRHPWPAAWGAIGLALLGFATLLLAGRPWAITAAFPLWGSRAIEALGWDDPAFWPYWEDPTRTEALLRPLLADRMTVMDLGLMAGAFLAAALAGRRGDWRMPRPGPALASLIGGLLLGYGAIIAFGCNISAFLGGILSGSLHGWVWIIPALAGNALGARLRPLFRLEGPALR</sequence>
<keyword evidence="5 9" id="KW-0812">Transmembrane</keyword>
<feature type="transmembrane region" description="Helical" evidence="9">
    <location>
        <begin position="169"/>
        <end position="192"/>
    </location>
</feature>
<keyword evidence="11" id="KW-1185">Reference proteome</keyword>
<dbReference type="PANTHER" id="PTHR30574">
    <property type="entry name" value="INNER MEMBRANE PROTEIN YEDE"/>
    <property type="match status" value="1"/>
</dbReference>